<dbReference type="Proteomes" id="UP000076154">
    <property type="component" value="Unassembled WGS sequence"/>
</dbReference>
<organism evidence="2 3">
    <name type="scientific">Hypsizygus marmoreus</name>
    <name type="common">White beech mushroom</name>
    <name type="synonym">Agaricus marmoreus</name>
    <dbReference type="NCBI Taxonomy" id="39966"/>
    <lineage>
        <taxon>Eukaryota</taxon>
        <taxon>Fungi</taxon>
        <taxon>Dikarya</taxon>
        <taxon>Basidiomycota</taxon>
        <taxon>Agaricomycotina</taxon>
        <taxon>Agaricomycetes</taxon>
        <taxon>Agaricomycetidae</taxon>
        <taxon>Agaricales</taxon>
        <taxon>Tricholomatineae</taxon>
        <taxon>Lyophyllaceae</taxon>
        <taxon>Hypsizygus</taxon>
    </lineage>
</organism>
<dbReference type="OrthoDB" id="408373at2759"/>
<dbReference type="InParanoid" id="A0A369KGM6"/>
<sequence>MSTTANALTTKIVKSKDGTEIHAQACGDHSKPAVVFLHGFACASTAFDRLFGLPELQKNLYLVRYDARGHARSGKPVTEEAYESARYAEDFDAICEAFDLNKPFYAGWSLAGSVAADICANNNPVPISGIIWLGGLPYLGDIMAIVATPLVLSFLPAFTAPESAEQALTTRIEFCKTLVAPKRLPDVPYADMTSWVGTAAHLPQQCAALLLSRKQDPTRLKEEGANGLPLCIIHGKDDIQIWGDKVVEQMQPYFKDCEAHLLDGHASLSHKSQLVTVLPRYISWPMFSEINLEPVMDRLPPSSPDRTTLSQDFVCII</sequence>
<reference evidence="2" key="1">
    <citation type="submission" date="2018-04" db="EMBL/GenBank/DDBJ databases">
        <title>Whole genome sequencing of Hypsizygus marmoreus.</title>
        <authorList>
            <person name="Choi I.-G."/>
            <person name="Min B."/>
            <person name="Kim J.-G."/>
            <person name="Kim S."/>
            <person name="Oh Y.-L."/>
            <person name="Kong W.-S."/>
            <person name="Park H."/>
            <person name="Jeong J."/>
            <person name="Song E.-S."/>
        </authorList>
    </citation>
    <scope>NUCLEOTIDE SEQUENCE [LARGE SCALE GENOMIC DNA]</scope>
    <source>
        <strain evidence="2">51987-8</strain>
    </source>
</reference>
<dbReference type="PANTHER" id="PTHR43798:SF33">
    <property type="entry name" value="HYDROLASE, PUTATIVE (AFU_ORTHOLOGUE AFUA_2G14860)-RELATED"/>
    <property type="match status" value="1"/>
</dbReference>
<dbReference type="GO" id="GO:0016020">
    <property type="term" value="C:membrane"/>
    <property type="evidence" value="ECO:0007669"/>
    <property type="project" value="TreeGrafter"/>
</dbReference>
<protein>
    <submittedName>
        <fullName evidence="2">Oxidoreductase EphD</fullName>
    </submittedName>
</protein>
<dbReference type="Pfam" id="PF00561">
    <property type="entry name" value="Abhydrolase_1"/>
    <property type="match status" value="1"/>
</dbReference>
<dbReference type="STRING" id="39966.A0A369KGM6"/>
<dbReference type="InterPro" id="IPR029058">
    <property type="entry name" value="AB_hydrolase_fold"/>
</dbReference>
<dbReference type="InterPro" id="IPR000073">
    <property type="entry name" value="AB_hydrolase_1"/>
</dbReference>
<evidence type="ECO:0000313" key="3">
    <source>
        <dbReference type="Proteomes" id="UP000076154"/>
    </source>
</evidence>
<comment type="caution">
    <text evidence="2">The sequence shown here is derived from an EMBL/GenBank/DDBJ whole genome shotgun (WGS) entry which is preliminary data.</text>
</comment>
<proteinExistence type="predicted"/>
<dbReference type="InterPro" id="IPR050266">
    <property type="entry name" value="AB_hydrolase_sf"/>
</dbReference>
<evidence type="ECO:0000313" key="2">
    <source>
        <dbReference type="EMBL" id="RDB30884.1"/>
    </source>
</evidence>
<dbReference type="PANTHER" id="PTHR43798">
    <property type="entry name" value="MONOACYLGLYCEROL LIPASE"/>
    <property type="match status" value="1"/>
</dbReference>
<gene>
    <name evidence="2" type="primary">ephD</name>
    <name evidence="2" type="ORF">Hypma_005958</name>
</gene>
<keyword evidence="3" id="KW-1185">Reference proteome</keyword>
<feature type="domain" description="AB hydrolase-1" evidence="1">
    <location>
        <begin position="32"/>
        <end position="152"/>
    </location>
</feature>
<dbReference type="AlphaFoldDB" id="A0A369KGM6"/>
<evidence type="ECO:0000259" key="1">
    <source>
        <dbReference type="Pfam" id="PF00561"/>
    </source>
</evidence>
<dbReference type="SUPFAM" id="SSF53474">
    <property type="entry name" value="alpha/beta-Hydrolases"/>
    <property type="match status" value="1"/>
</dbReference>
<name>A0A369KGM6_HYPMA</name>
<dbReference type="Gene3D" id="3.40.50.1820">
    <property type="entry name" value="alpha/beta hydrolase"/>
    <property type="match status" value="1"/>
</dbReference>
<accession>A0A369KGM6</accession>
<dbReference type="EMBL" id="LUEZ02000004">
    <property type="protein sequence ID" value="RDB30884.1"/>
    <property type="molecule type" value="Genomic_DNA"/>
</dbReference>